<dbReference type="OrthoDB" id="7029747at2"/>
<dbReference type="HOGENOM" id="CLU_1783417_0_0_3"/>
<accession>K9UD52</accession>
<dbReference type="eggNOG" id="ENOG5030IK0">
    <property type="taxonomic scope" value="Bacteria"/>
</dbReference>
<dbReference type="EMBL" id="CP003600">
    <property type="protein sequence ID" value="AFY92341.1"/>
    <property type="molecule type" value="Genomic_DNA"/>
</dbReference>
<feature type="domain" description="TniQ" evidence="1">
    <location>
        <begin position="5"/>
        <end position="133"/>
    </location>
</feature>
<evidence type="ECO:0000313" key="2">
    <source>
        <dbReference type="EMBL" id="AFY92341.1"/>
    </source>
</evidence>
<gene>
    <name evidence="2" type="ORF">Cha6605_1114</name>
</gene>
<evidence type="ECO:0000313" key="3">
    <source>
        <dbReference type="Proteomes" id="UP000010366"/>
    </source>
</evidence>
<reference evidence="2 3" key="1">
    <citation type="submission" date="2012-05" db="EMBL/GenBank/DDBJ databases">
        <title>Finished chromosome of genome of Chamaesiphon sp. PCC 6605.</title>
        <authorList>
            <consortium name="US DOE Joint Genome Institute"/>
            <person name="Gugger M."/>
            <person name="Coursin T."/>
            <person name="Rippka R."/>
            <person name="Tandeau De Marsac N."/>
            <person name="Huntemann M."/>
            <person name="Wei C.-L."/>
            <person name="Han J."/>
            <person name="Detter J.C."/>
            <person name="Han C."/>
            <person name="Tapia R."/>
            <person name="Chen A."/>
            <person name="Kyrpides N."/>
            <person name="Mavromatis K."/>
            <person name="Markowitz V."/>
            <person name="Szeto E."/>
            <person name="Ivanova N."/>
            <person name="Pagani I."/>
            <person name="Pati A."/>
            <person name="Goodwin L."/>
            <person name="Nordberg H.P."/>
            <person name="Cantor M.N."/>
            <person name="Hua S.X."/>
            <person name="Woyke T."/>
            <person name="Kerfeld C.A."/>
        </authorList>
    </citation>
    <scope>NUCLEOTIDE SEQUENCE [LARGE SCALE GENOMIC DNA]</scope>
    <source>
        <strain evidence="3">ATCC 27169 / PCC 6605</strain>
    </source>
</reference>
<organism evidence="2 3">
    <name type="scientific">Chamaesiphon minutus (strain ATCC 27169 / PCC 6605)</name>
    <dbReference type="NCBI Taxonomy" id="1173020"/>
    <lineage>
        <taxon>Bacteria</taxon>
        <taxon>Bacillati</taxon>
        <taxon>Cyanobacteriota</taxon>
        <taxon>Cyanophyceae</taxon>
        <taxon>Gomontiellales</taxon>
        <taxon>Chamaesiphonaceae</taxon>
        <taxon>Chamaesiphon</taxon>
    </lineage>
</organism>
<proteinExistence type="predicted"/>
<sequence length="145" mass="17077">MRFLRRPRPGVNEILSSYLLRVTGANGYANYKVVSEYVDIQSDLHKFNYLSKDITSLERLSAATGVMESRLWEMVFPVIDDRSVRAYGATLEYQWLEREKLKVCPHCLAETGYYHQHWALWLYTSCHIHKWLLVDTCPQCQSGWR</sequence>
<dbReference type="AlphaFoldDB" id="K9UD52"/>
<keyword evidence="3" id="KW-1185">Reference proteome</keyword>
<dbReference type="Pfam" id="PF06527">
    <property type="entry name" value="TniQ"/>
    <property type="match status" value="1"/>
</dbReference>
<name>K9UD52_CHAP6</name>
<protein>
    <recommendedName>
        <fullName evidence="1">TniQ domain-containing protein</fullName>
    </recommendedName>
</protein>
<dbReference type="InterPro" id="IPR009492">
    <property type="entry name" value="TniQ"/>
</dbReference>
<dbReference type="Proteomes" id="UP000010366">
    <property type="component" value="Chromosome"/>
</dbReference>
<dbReference type="KEGG" id="cmp:Cha6605_1114"/>
<evidence type="ECO:0000259" key="1">
    <source>
        <dbReference type="Pfam" id="PF06527"/>
    </source>
</evidence>